<organism evidence="2 5">
    <name type="scientific">Saccharopolyspora kobensis</name>
    <dbReference type="NCBI Taxonomy" id="146035"/>
    <lineage>
        <taxon>Bacteria</taxon>
        <taxon>Bacillati</taxon>
        <taxon>Actinomycetota</taxon>
        <taxon>Actinomycetes</taxon>
        <taxon>Pseudonocardiales</taxon>
        <taxon>Pseudonocardiaceae</taxon>
        <taxon>Saccharopolyspora</taxon>
    </lineage>
</organism>
<feature type="region of interest" description="Disordered" evidence="1">
    <location>
        <begin position="345"/>
        <end position="565"/>
    </location>
</feature>
<evidence type="ECO:0000256" key="1">
    <source>
        <dbReference type="SAM" id="MobiDB-lite"/>
    </source>
</evidence>
<evidence type="ECO:0000313" key="4">
    <source>
        <dbReference type="Proteomes" id="UP000199690"/>
    </source>
</evidence>
<dbReference type="RefSeq" id="WP_093354462.1">
    <property type="nucleotide sequence ID" value="NZ_FNVB01000008.1"/>
</dbReference>
<reference evidence="2" key="1">
    <citation type="submission" date="2016-10" db="EMBL/GenBank/DDBJ databases">
        <authorList>
            <person name="de Groot N.N."/>
        </authorList>
    </citation>
    <scope>NUCLEOTIDE SEQUENCE [LARGE SCALE GENOMIC DNA]</scope>
    <source>
        <strain evidence="2">ATCC 20501</strain>
    </source>
</reference>
<dbReference type="EMBL" id="FOME01000007">
    <property type="protein sequence ID" value="SFD94592.1"/>
    <property type="molecule type" value="Genomic_DNA"/>
</dbReference>
<proteinExistence type="predicted"/>
<dbReference type="EMBL" id="FNVB01000008">
    <property type="protein sequence ID" value="SEG90907.1"/>
    <property type="molecule type" value="Genomic_DNA"/>
</dbReference>
<feature type="compositionally biased region" description="Polar residues" evidence="1">
    <location>
        <begin position="550"/>
        <end position="565"/>
    </location>
</feature>
<feature type="compositionally biased region" description="Low complexity" evidence="1">
    <location>
        <begin position="367"/>
        <end position="381"/>
    </location>
</feature>
<sequence>MPWEDVLDTFAETAVTKRGELTAKQWILAVDYDNSAEGVSKDWDYTGKQSSTKDRGTSGFDIVAVAASDVKAGGGARVGVKLNWPEFDNPSGPWAKILSVGGTVLDPLVGSPNQNQVLSFPSFTNAINSLTNAANTMQRWADRFAEEAKNVESNSNFKGETAKSFQSMLQNGSRSLQKFAETIGDPVMLNSLAESRDKYFQEVAEMLQGFISWRDHNSNLMSPAAAVQRAFNDNVRGVTVERPNIFENLQVKTIHTSWGDFEIRDSWEENLRGNIERAAKDLWLGHFAGHLDPPPNTYHGPLVQNLQTTANRINADPKIEPFASTHNAQQNELQKQLDDFKKQYGDQQKNLQDSLKEQQDQQKQELQDLQSQNDLQNQDGLDNLKDQGGAGGLQNELGGEGGGPETSELNGGTGPDADLTGGDTDVDAPELDGLDENNGLGGSTSETLGLTSGNGDDQFAGGPVPHGLGGGPITSGLNSSGNGLGGGPDGFGQSSIFTPDGELVRGPDGTPLSVPNGSTINPDGTITKPDGTKVLGPDGKPLVVPEGSSIKPNTAMLNPNGSQYTDSNGNPLYGPRGSYLSPTGHMLDQNGRMIFGPGGKPITVPDAVNHNKLALNNPGVGKKFALSPGEISDPMKRATMNSSALNEKLSKPFSMATETSGLGRGGQNGQQPMMPPPAMGGGAGGQNEQKRQSSTWLQEEEETWGVAHGFTGPIGR</sequence>
<feature type="compositionally biased region" description="Polar residues" evidence="1">
    <location>
        <begin position="513"/>
        <end position="524"/>
    </location>
</feature>
<reference evidence="4 5" key="2">
    <citation type="submission" date="2016-10" db="EMBL/GenBank/DDBJ databases">
        <authorList>
            <person name="Varghese N."/>
            <person name="Submissions S."/>
        </authorList>
    </citation>
    <scope>NUCLEOTIDE SEQUENCE [LARGE SCALE GENOMIC DNA]</scope>
    <source>
        <strain evidence="5">ATCC 20501</strain>
        <strain evidence="3 4">CGMCC 4.3529</strain>
    </source>
</reference>
<dbReference type="SMR" id="A0A1H6E042"/>
<dbReference type="Proteomes" id="UP000199690">
    <property type="component" value="Unassembled WGS sequence"/>
</dbReference>
<name>A0A1H6E042_9PSEU</name>
<feature type="compositionally biased region" description="Gly residues" evidence="1">
    <location>
        <begin position="388"/>
        <end position="404"/>
    </location>
</feature>
<accession>A0A1I1WHQ7</accession>
<gene>
    <name evidence="2" type="ORF">SAMN02982929_05338</name>
    <name evidence="3" type="ORF">SAMN05216506_107314</name>
</gene>
<feature type="compositionally biased region" description="Basic and acidic residues" evidence="1">
    <location>
        <begin position="354"/>
        <end position="366"/>
    </location>
</feature>
<feature type="region of interest" description="Disordered" evidence="1">
    <location>
        <begin position="641"/>
        <end position="716"/>
    </location>
</feature>
<evidence type="ECO:0000313" key="2">
    <source>
        <dbReference type="EMBL" id="SEG90907.1"/>
    </source>
</evidence>
<protein>
    <submittedName>
        <fullName evidence="2">Uncharacterized protein</fullName>
    </submittedName>
</protein>
<evidence type="ECO:0000313" key="3">
    <source>
        <dbReference type="EMBL" id="SFD94592.1"/>
    </source>
</evidence>
<dbReference type="AlphaFoldDB" id="A0A1H6E042"/>
<accession>A0A1H6E042</accession>
<dbReference type="Proteomes" id="UP000236729">
    <property type="component" value="Unassembled WGS sequence"/>
</dbReference>
<feature type="compositionally biased region" description="Acidic residues" evidence="1">
    <location>
        <begin position="424"/>
        <end position="435"/>
    </location>
</feature>
<feature type="compositionally biased region" description="Low complexity" evidence="1">
    <location>
        <begin position="443"/>
        <end position="466"/>
    </location>
</feature>
<keyword evidence="4" id="KW-1185">Reference proteome</keyword>
<evidence type="ECO:0000313" key="5">
    <source>
        <dbReference type="Proteomes" id="UP000236729"/>
    </source>
</evidence>